<evidence type="ECO:0000256" key="9">
    <source>
        <dbReference type="ARBA" id="ARBA00023170"/>
    </source>
</evidence>
<evidence type="ECO:0000256" key="11">
    <source>
        <dbReference type="RuleBase" id="RU000688"/>
    </source>
</evidence>
<keyword evidence="2 12" id="KW-1003">Cell membrane</keyword>
<organism evidence="14">
    <name type="scientific">Castor canadensis</name>
    <name type="common">American beaver</name>
    <dbReference type="NCBI Taxonomy" id="51338"/>
    <lineage>
        <taxon>Eukaryota</taxon>
        <taxon>Metazoa</taxon>
        <taxon>Chordata</taxon>
        <taxon>Craniata</taxon>
        <taxon>Vertebrata</taxon>
        <taxon>Euteleostomi</taxon>
        <taxon>Mammalia</taxon>
        <taxon>Eutheria</taxon>
        <taxon>Euarchontoglires</taxon>
        <taxon>Glires</taxon>
        <taxon>Rodentia</taxon>
        <taxon>Castorimorpha</taxon>
        <taxon>Castoridae</taxon>
        <taxon>Castor</taxon>
    </lineage>
</organism>
<feature type="transmembrane region" description="Helical" evidence="12">
    <location>
        <begin position="235"/>
        <end position="251"/>
    </location>
</feature>
<evidence type="ECO:0000313" key="14">
    <source>
        <dbReference type="Ensembl" id="ENSCCNP00000014724.1"/>
    </source>
</evidence>
<evidence type="ECO:0000259" key="13">
    <source>
        <dbReference type="PROSITE" id="PS50262"/>
    </source>
</evidence>
<keyword evidence="9 11" id="KW-0675">Receptor</keyword>
<dbReference type="PRINTS" id="PR00237">
    <property type="entry name" value="GPCRRHODOPSN"/>
</dbReference>
<dbReference type="InterPro" id="IPR017452">
    <property type="entry name" value="GPCR_Rhodpsn_7TM"/>
</dbReference>
<feature type="transmembrane region" description="Helical" evidence="12">
    <location>
        <begin position="108"/>
        <end position="130"/>
    </location>
</feature>
<feature type="transmembrane region" description="Helical" evidence="12">
    <location>
        <begin position="198"/>
        <end position="223"/>
    </location>
</feature>
<feature type="transmembrane region" description="Helical" evidence="12">
    <location>
        <begin position="271"/>
        <end position="290"/>
    </location>
</feature>
<evidence type="ECO:0000256" key="10">
    <source>
        <dbReference type="ARBA" id="ARBA00023224"/>
    </source>
</evidence>
<feature type="transmembrane region" description="Helical" evidence="12">
    <location>
        <begin position="68"/>
        <end position="88"/>
    </location>
</feature>
<comment type="subcellular location">
    <subcellularLocation>
        <location evidence="1 12">Cell membrane</location>
        <topology evidence="1 12">Multi-pass membrane protein</topology>
    </subcellularLocation>
</comment>
<evidence type="ECO:0000256" key="7">
    <source>
        <dbReference type="ARBA" id="ARBA00023040"/>
    </source>
</evidence>
<feature type="domain" description="G-protein coupled receptors family 1 profile" evidence="13">
    <location>
        <begin position="51"/>
        <end position="288"/>
    </location>
</feature>
<feature type="transmembrane region" description="Helical" evidence="12">
    <location>
        <begin position="37"/>
        <end position="61"/>
    </location>
</feature>
<dbReference type="PANTHER" id="PTHR48018">
    <property type="entry name" value="OLFACTORY RECEPTOR"/>
    <property type="match status" value="1"/>
</dbReference>
<evidence type="ECO:0000256" key="6">
    <source>
        <dbReference type="ARBA" id="ARBA00022989"/>
    </source>
</evidence>
<dbReference type="SUPFAM" id="SSF81321">
    <property type="entry name" value="Family A G protein-coupled receptor-like"/>
    <property type="match status" value="1"/>
</dbReference>
<name>A0A8C0WQL9_CASCN</name>
<dbReference type="InterPro" id="IPR000725">
    <property type="entry name" value="Olfact_rcpt"/>
</dbReference>
<feature type="transmembrane region" description="Helical" evidence="12">
    <location>
        <begin position="151"/>
        <end position="178"/>
    </location>
</feature>
<keyword evidence="10 11" id="KW-0807">Transducer</keyword>
<evidence type="ECO:0000256" key="3">
    <source>
        <dbReference type="ARBA" id="ARBA00022606"/>
    </source>
</evidence>
<evidence type="ECO:0000256" key="12">
    <source>
        <dbReference type="RuleBase" id="RU363047"/>
    </source>
</evidence>
<dbReference type="Ensembl" id="ENSCCNT00000019281.1">
    <property type="protein sequence ID" value="ENSCCNP00000014724.1"/>
    <property type="gene ID" value="ENSCCNG00000015193.1"/>
</dbReference>
<accession>A0A8C0WQL9</accession>
<dbReference type="GO" id="GO:0004984">
    <property type="term" value="F:olfactory receptor activity"/>
    <property type="evidence" value="ECO:0007669"/>
    <property type="project" value="InterPro"/>
</dbReference>
<evidence type="ECO:0000256" key="8">
    <source>
        <dbReference type="ARBA" id="ARBA00023136"/>
    </source>
</evidence>
<dbReference type="InterPro" id="IPR000276">
    <property type="entry name" value="GPCR_Rhodpsn"/>
</dbReference>
<dbReference type="GO" id="GO:0005886">
    <property type="term" value="C:plasma membrane"/>
    <property type="evidence" value="ECO:0007669"/>
    <property type="project" value="UniProtKB-SubCell"/>
</dbReference>
<keyword evidence="6 12" id="KW-1133">Transmembrane helix</keyword>
<evidence type="ECO:0000256" key="1">
    <source>
        <dbReference type="ARBA" id="ARBA00004651"/>
    </source>
</evidence>
<evidence type="ECO:0000256" key="5">
    <source>
        <dbReference type="ARBA" id="ARBA00022725"/>
    </source>
</evidence>
<dbReference type="PRINTS" id="PR00245">
    <property type="entry name" value="OLFACTORYR"/>
</dbReference>
<dbReference type="Pfam" id="PF13853">
    <property type="entry name" value="7tm_4"/>
    <property type="match status" value="1"/>
</dbReference>
<sequence>LLLSLSHLQKMTMENDSSVTEFILKGLTDQPELQLPLFLLFLVNYIFTVVGNLSIMILICLNSHLHTPMYFFLFNLSFIDFCYSFVITPKMLISFVSERNIISFTGCMTQLFFFCFFVNSECYVLTAMAYDRYVAICQPLLYTVIMSPRTCSLLMLGSHLMGFAGGMVHTGCMIRLIFCDSNTINHYISTYANELVSFVVIGTIVALSSLVILISYALILFNVIHMSLAKGWSKAMSTCGSHIITVGLFYGTGLLTHMKPSSADSVVQGKIFSMFYSFMVPMLNPLIYSLRNKNMKLALKRTLKRITK</sequence>
<dbReference type="Gene3D" id="1.20.1070.10">
    <property type="entry name" value="Rhodopsin 7-helix transmembrane proteins"/>
    <property type="match status" value="1"/>
</dbReference>
<evidence type="ECO:0000256" key="2">
    <source>
        <dbReference type="ARBA" id="ARBA00022475"/>
    </source>
</evidence>
<protein>
    <recommendedName>
        <fullName evidence="12">Olfactory receptor</fullName>
    </recommendedName>
</protein>
<keyword evidence="8 12" id="KW-0472">Membrane</keyword>
<evidence type="ECO:0000256" key="4">
    <source>
        <dbReference type="ARBA" id="ARBA00022692"/>
    </source>
</evidence>
<comment type="similarity">
    <text evidence="11">Belongs to the G-protein coupled receptor 1 family.</text>
</comment>
<keyword evidence="5 12" id="KW-0552">Olfaction</keyword>
<reference evidence="14" key="1">
    <citation type="submission" date="2023-09" db="UniProtKB">
        <authorList>
            <consortium name="Ensembl"/>
        </authorList>
    </citation>
    <scope>IDENTIFICATION</scope>
</reference>
<keyword evidence="4 11" id="KW-0812">Transmembrane</keyword>
<keyword evidence="7 11" id="KW-0297">G-protein coupled receptor</keyword>
<keyword evidence="3 12" id="KW-0716">Sensory transduction</keyword>
<proteinExistence type="inferred from homology"/>
<dbReference type="AlphaFoldDB" id="A0A8C0WQL9"/>
<dbReference type="FunFam" id="1.20.1070.10:FF:000004">
    <property type="entry name" value="Olfactory receptor"/>
    <property type="match status" value="1"/>
</dbReference>
<dbReference type="GO" id="GO:0004930">
    <property type="term" value="F:G protein-coupled receptor activity"/>
    <property type="evidence" value="ECO:0007669"/>
    <property type="project" value="UniProtKB-KW"/>
</dbReference>
<dbReference type="PROSITE" id="PS50262">
    <property type="entry name" value="G_PROTEIN_RECEP_F1_2"/>
    <property type="match status" value="1"/>
</dbReference>
<dbReference type="PROSITE" id="PS00237">
    <property type="entry name" value="G_PROTEIN_RECEP_F1_1"/>
    <property type="match status" value="1"/>
</dbReference>